<proteinExistence type="predicted"/>
<dbReference type="Proteomes" id="UP000034492">
    <property type="component" value="Unassembled WGS sequence"/>
</dbReference>
<keyword evidence="5 8" id="KW-0812">Transmembrane</keyword>
<evidence type="ECO:0000313" key="10">
    <source>
        <dbReference type="EMBL" id="KKQ10627.1"/>
    </source>
</evidence>
<gene>
    <name evidence="10" type="ORF">US19_C0002G0046</name>
</gene>
<dbReference type="GO" id="GO:0005886">
    <property type="term" value="C:plasma membrane"/>
    <property type="evidence" value="ECO:0007669"/>
    <property type="project" value="UniProtKB-SubCell"/>
</dbReference>
<feature type="transmembrane region" description="Helical" evidence="8">
    <location>
        <begin position="144"/>
        <end position="162"/>
    </location>
</feature>
<evidence type="ECO:0000256" key="8">
    <source>
        <dbReference type="SAM" id="Phobius"/>
    </source>
</evidence>
<feature type="transmembrane region" description="Helical" evidence="8">
    <location>
        <begin position="246"/>
        <end position="268"/>
    </location>
</feature>
<feature type="domain" description="Glycosyltransferase RgtA/B/C/D-like" evidence="9">
    <location>
        <begin position="118"/>
        <end position="252"/>
    </location>
</feature>
<evidence type="ECO:0000313" key="11">
    <source>
        <dbReference type="Proteomes" id="UP000034492"/>
    </source>
</evidence>
<dbReference type="GO" id="GO:0016763">
    <property type="term" value="F:pentosyltransferase activity"/>
    <property type="evidence" value="ECO:0007669"/>
    <property type="project" value="TreeGrafter"/>
</dbReference>
<comment type="subcellular location">
    <subcellularLocation>
        <location evidence="1">Cell membrane</location>
        <topology evidence="1">Multi-pass membrane protein</topology>
    </subcellularLocation>
</comment>
<feature type="transmembrane region" description="Helical" evidence="8">
    <location>
        <begin position="337"/>
        <end position="362"/>
    </location>
</feature>
<evidence type="ECO:0000256" key="6">
    <source>
        <dbReference type="ARBA" id="ARBA00022989"/>
    </source>
</evidence>
<feature type="transmembrane region" description="Helical" evidence="8">
    <location>
        <begin position="368"/>
        <end position="386"/>
    </location>
</feature>
<name>A0A0G0EYS2_9BACT</name>
<protein>
    <recommendedName>
        <fullName evidence="9">Glycosyltransferase RgtA/B/C/D-like domain-containing protein</fullName>
    </recommendedName>
</protein>
<reference evidence="10 11" key="1">
    <citation type="journal article" date="2015" name="Nature">
        <title>rRNA introns, odd ribosomes, and small enigmatic genomes across a large radiation of phyla.</title>
        <authorList>
            <person name="Brown C.T."/>
            <person name="Hug L.A."/>
            <person name="Thomas B.C."/>
            <person name="Sharon I."/>
            <person name="Castelle C.J."/>
            <person name="Singh A."/>
            <person name="Wilkins M.J."/>
            <person name="Williams K.H."/>
            <person name="Banfield J.F."/>
        </authorList>
    </citation>
    <scope>NUCLEOTIDE SEQUENCE [LARGE SCALE GENOMIC DNA]</scope>
</reference>
<evidence type="ECO:0000256" key="7">
    <source>
        <dbReference type="ARBA" id="ARBA00023136"/>
    </source>
</evidence>
<comment type="caution">
    <text evidence="10">The sequence shown here is derived from an EMBL/GenBank/DDBJ whole genome shotgun (WGS) entry which is preliminary data.</text>
</comment>
<dbReference type="PANTHER" id="PTHR33908">
    <property type="entry name" value="MANNOSYLTRANSFERASE YKCB-RELATED"/>
    <property type="match status" value="1"/>
</dbReference>
<keyword evidence="4" id="KW-0808">Transferase</keyword>
<feature type="transmembrane region" description="Helical" evidence="8">
    <location>
        <begin position="307"/>
        <end position="325"/>
    </location>
</feature>
<dbReference type="AlphaFoldDB" id="A0A0G0EYS2"/>
<keyword evidence="3" id="KW-0328">Glycosyltransferase</keyword>
<feature type="transmembrane region" description="Helical" evidence="8">
    <location>
        <begin position="398"/>
        <end position="418"/>
    </location>
</feature>
<accession>A0A0G0EYS2</accession>
<feature type="transmembrane region" description="Helical" evidence="8">
    <location>
        <begin position="6"/>
        <end position="28"/>
    </location>
</feature>
<dbReference type="Pfam" id="PF13231">
    <property type="entry name" value="PMT_2"/>
    <property type="match status" value="1"/>
</dbReference>
<evidence type="ECO:0000259" key="9">
    <source>
        <dbReference type="Pfam" id="PF13231"/>
    </source>
</evidence>
<evidence type="ECO:0000256" key="3">
    <source>
        <dbReference type="ARBA" id="ARBA00022676"/>
    </source>
</evidence>
<evidence type="ECO:0000256" key="2">
    <source>
        <dbReference type="ARBA" id="ARBA00022475"/>
    </source>
</evidence>
<keyword evidence="6 8" id="KW-1133">Transmembrane helix</keyword>
<evidence type="ECO:0000256" key="4">
    <source>
        <dbReference type="ARBA" id="ARBA00022679"/>
    </source>
</evidence>
<evidence type="ECO:0000256" key="1">
    <source>
        <dbReference type="ARBA" id="ARBA00004651"/>
    </source>
</evidence>
<feature type="transmembrane region" description="Helical" evidence="8">
    <location>
        <begin position="120"/>
        <end position="138"/>
    </location>
</feature>
<organism evidence="10 11">
    <name type="scientific">Candidatus Daviesbacteria bacterium GW2011_GWB1_36_5</name>
    <dbReference type="NCBI Taxonomy" id="1618426"/>
    <lineage>
        <taxon>Bacteria</taxon>
        <taxon>Candidatus Daviesiibacteriota</taxon>
    </lineage>
</organism>
<dbReference type="InterPro" id="IPR038731">
    <property type="entry name" value="RgtA/B/C-like"/>
</dbReference>
<dbReference type="PANTHER" id="PTHR33908:SF11">
    <property type="entry name" value="MEMBRANE PROTEIN"/>
    <property type="match status" value="1"/>
</dbReference>
<keyword evidence="7 8" id="KW-0472">Membrane</keyword>
<dbReference type="GO" id="GO:0009103">
    <property type="term" value="P:lipopolysaccharide biosynthetic process"/>
    <property type="evidence" value="ECO:0007669"/>
    <property type="project" value="UniProtKB-ARBA"/>
</dbReference>
<keyword evidence="2" id="KW-1003">Cell membrane</keyword>
<sequence>MNFRIQLSLIIFLLYFIFGLLTISDYGISWDEPEHYHRGQAYLHYFLTGEKTYASLPKYDLKRAQTEKNYHERSVYQTDSLDFNYWLENDGDHPVFNDILGSLSNYIFYQKFGILGDIEAYHLFEIFISAVAVSTVFYFGAYVFNIWTGLFASLFLGTYPLFWSESHFNIKDPVETSFYALTILFFWRGIVEKKAMYIFISSVTAGFAFATKFNILFLPFILGLWLLLRQIFIERSTLKSLISKRFLLAFLVYPMVMFGFFAASWPYIWQDVVGNTADVFKYYENIGLESSKQQLFFNLINPFASRWFIYTVIPLALFFFLFAFVKPKMNKMQKDVFTLWMIWFSVPIIRVSLPGATIYGGIRQIMEFIPAFALIAGYGAYSFLSKIENLFKVNDPKYLRLVYLGVLVIFLVIVLIRIHPNENVYFSSISGGLKRNYENKFPSTGMSLGNAYLQGVNWINKNAQMNSKLALIQGTSVNIPAYWVRPDVSYSNYHWSGIKREGEYLMELTHIYDVRVYYYAWEYAEKMLEPVYQVVIDGVPILQIWKNDFEHTKKEFQKIEKNYKGPVTSEKEGNSVLIEFNENVLLSRLILKYTPDNECLPVKSGRIYTSINGQDWREEGDSVPYDQLGRREEIEENSFRYMFAAINARYIRIKLEPGSCALVGPSVQIVYLE</sequence>
<dbReference type="EMBL" id="LBSA01000002">
    <property type="protein sequence ID" value="KKQ10627.1"/>
    <property type="molecule type" value="Genomic_DNA"/>
</dbReference>
<dbReference type="InterPro" id="IPR050297">
    <property type="entry name" value="LipidA_mod_glycosyltrf_83"/>
</dbReference>
<feature type="transmembrane region" description="Helical" evidence="8">
    <location>
        <begin position="197"/>
        <end position="226"/>
    </location>
</feature>
<evidence type="ECO:0000256" key="5">
    <source>
        <dbReference type="ARBA" id="ARBA00022692"/>
    </source>
</evidence>